<dbReference type="AlphaFoldDB" id="A0A1H1XSD0"/>
<dbReference type="Proteomes" id="UP000243359">
    <property type="component" value="Chromosome I"/>
</dbReference>
<proteinExistence type="predicted"/>
<dbReference type="STRING" id="1392877.SAMN05216221_3519"/>
<feature type="transmembrane region" description="Helical" evidence="1">
    <location>
        <begin position="102"/>
        <end position="122"/>
    </location>
</feature>
<evidence type="ECO:0008006" key="4">
    <source>
        <dbReference type="Google" id="ProtNLM"/>
    </source>
</evidence>
<feature type="transmembrane region" description="Helical" evidence="1">
    <location>
        <begin position="7"/>
        <end position="24"/>
    </location>
</feature>
<name>A0A1H1XSD0_9PSED</name>
<dbReference type="OrthoDB" id="8095028at2"/>
<dbReference type="RefSeq" id="WP_090350914.1">
    <property type="nucleotide sequence ID" value="NZ_LT629751.1"/>
</dbReference>
<evidence type="ECO:0000313" key="3">
    <source>
        <dbReference type="Proteomes" id="UP000243359"/>
    </source>
</evidence>
<organism evidence="2 3">
    <name type="scientific">Pseudomonas oryzae</name>
    <dbReference type="NCBI Taxonomy" id="1392877"/>
    <lineage>
        <taxon>Bacteria</taxon>
        <taxon>Pseudomonadati</taxon>
        <taxon>Pseudomonadota</taxon>
        <taxon>Gammaproteobacteria</taxon>
        <taxon>Pseudomonadales</taxon>
        <taxon>Pseudomonadaceae</taxon>
        <taxon>Pseudomonas</taxon>
    </lineage>
</organism>
<evidence type="ECO:0000256" key="1">
    <source>
        <dbReference type="SAM" id="Phobius"/>
    </source>
</evidence>
<keyword evidence="3" id="KW-1185">Reference proteome</keyword>
<accession>A0A1H1XSD0</accession>
<feature type="transmembrane region" description="Helical" evidence="1">
    <location>
        <begin position="66"/>
        <end position="90"/>
    </location>
</feature>
<evidence type="ECO:0000313" key="2">
    <source>
        <dbReference type="EMBL" id="SDT11769.1"/>
    </source>
</evidence>
<dbReference type="EMBL" id="LT629751">
    <property type="protein sequence ID" value="SDT11769.1"/>
    <property type="molecule type" value="Genomic_DNA"/>
</dbReference>
<keyword evidence="1" id="KW-0812">Transmembrane</keyword>
<feature type="transmembrane region" description="Helical" evidence="1">
    <location>
        <begin position="36"/>
        <end position="54"/>
    </location>
</feature>
<gene>
    <name evidence="2" type="ORF">SAMN05216221_3519</name>
</gene>
<protein>
    <recommendedName>
        <fullName evidence="4">Multidrug ABC transporter permease</fullName>
    </recommendedName>
</protein>
<sequence length="132" mass="14280">MHHLARILLLLVVVAAVYCFVYWLPFAFVPQEQRQWVASLVALLCAVLAGRFVWTRSADPGRSPLVAMAYGALALGGIGFCAGFFGPLLLAPEANQGPLLGFFITGPLGFVIGAIGGFGYWLSRRRRSPDAR</sequence>
<keyword evidence="1" id="KW-1133">Transmembrane helix</keyword>
<keyword evidence="1" id="KW-0472">Membrane</keyword>
<reference evidence="3" key="1">
    <citation type="submission" date="2016-10" db="EMBL/GenBank/DDBJ databases">
        <authorList>
            <person name="Varghese N."/>
            <person name="Submissions S."/>
        </authorList>
    </citation>
    <scope>NUCLEOTIDE SEQUENCE [LARGE SCALE GENOMIC DNA]</scope>
    <source>
        <strain evidence="3">KCTC 32247</strain>
    </source>
</reference>